<dbReference type="EMBL" id="LGFD01000014">
    <property type="protein sequence ID" value="KUK17792.1"/>
    <property type="molecule type" value="Genomic_DNA"/>
</dbReference>
<name>A0A101EMA4_9EURY</name>
<protein>
    <submittedName>
        <fullName evidence="2">Uncharacterized protein</fullName>
    </submittedName>
</protein>
<dbReference type="RefSeq" id="WP_283217510.1">
    <property type="nucleotide sequence ID" value="NZ_LGFD01000014.1"/>
</dbReference>
<keyword evidence="1" id="KW-0175">Coiled coil</keyword>
<reference evidence="3" key="1">
    <citation type="journal article" date="2015" name="MBio">
        <title>Genome-Resolved Metagenomic Analysis Reveals Roles for Candidate Phyla and Other Microbial Community Members in Biogeochemical Transformations in Oil Reservoirs.</title>
        <authorList>
            <person name="Hu P."/>
            <person name="Tom L."/>
            <person name="Singh A."/>
            <person name="Thomas B.C."/>
            <person name="Baker B.J."/>
            <person name="Piceno Y.M."/>
            <person name="Andersen G.L."/>
            <person name="Banfield J.F."/>
        </authorList>
    </citation>
    <scope>NUCLEOTIDE SEQUENCE [LARGE SCALE GENOMIC DNA]</scope>
</reference>
<feature type="coiled-coil region" evidence="1">
    <location>
        <begin position="286"/>
        <end position="313"/>
    </location>
</feature>
<accession>A0A101EMA4</accession>
<evidence type="ECO:0000313" key="2">
    <source>
        <dbReference type="EMBL" id="KUK17792.1"/>
    </source>
</evidence>
<sequence length="332" mass="38929">MRLMRFGPSMLFLRTSNIEEGEEFIGNLFSVSKTSVDEAWNKSGELDTIVFVTPSEEWKTILDLRRGAFLIELRSDSVLKELLNAKAPFERANLGPQIILLRVPKEAEKTAEIIPQRYGAIETSFARGVNEGEEKDTLLIVTDKKLVDHVNINDIKGSFLIKRNFIEVYRVLRTDLPILLFKLLPEGWQEITIRIYDTKKRYDENIERVLLVLEDLDLGYVVSEGWDWDYPRPFMRIRVYKIKLITWEDPLRIKFLLKGLEYKDYQRFADIDVFVEGKKIPWIEVSKEYQSKFELAKAAREELESLLSEETRKVLNEIETKILNDKDLQEES</sequence>
<dbReference type="PATRIC" id="fig|172049.5.peg.1750"/>
<organism evidence="2 3">
    <name type="scientific">Thermococcus sibiricus</name>
    <dbReference type="NCBI Taxonomy" id="172049"/>
    <lineage>
        <taxon>Archaea</taxon>
        <taxon>Methanobacteriati</taxon>
        <taxon>Methanobacteriota</taxon>
        <taxon>Thermococci</taxon>
        <taxon>Thermococcales</taxon>
        <taxon>Thermococcaceae</taxon>
        <taxon>Thermococcus</taxon>
    </lineage>
</organism>
<proteinExistence type="predicted"/>
<gene>
    <name evidence="2" type="ORF">XD54_0889</name>
</gene>
<dbReference type="Proteomes" id="UP000053911">
    <property type="component" value="Unassembled WGS sequence"/>
</dbReference>
<evidence type="ECO:0000256" key="1">
    <source>
        <dbReference type="SAM" id="Coils"/>
    </source>
</evidence>
<dbReference type="AlphaFoldDB" id="A0A101EMA4"/>
<comment type="caution">
    <text evidence="2">The sequence shown here is derived from an EMBL/GenBank/DDBJ whole genome shotgun (WGS) entry which is preliminary data.</text>
</comment>
<evidence type="ECO:0000313" key="3">
    <source>
        <dbReference type="Proteomes" id="UP000053911"/>
    </source>
</evidence>